<comment type="caution">
    <text evidence="1">The sequence shown here is derived from an EMBL/GenBank/DDBJ whole genome shotgun (WGS) entry which is preliminary data.</text>
</comment>
<gene>
    <name evidence="1" type="ORF">BCR35DRAFT_300805</name>
</gene>
<dbReference type="Proteomes" id="UP000193467">
    <property type="component" value="Unassembled WGS sequence"/>
</dbReference>
<dbReference type="AlphaFoldDB" id="A0A1Y2G2C0"/>
<dbReference type="InParanoid" id="A0A1Y2G2C0"/>
<proteinExistence type="predicted"/>
<dbReference type="EMBL" id="MCGR01000007">
    <property type="protein sequence ID" value="ORY89024.1"/>
    <property type="molecule type" value="Genomic_DNA"/>
</dbReference>
<evidence type="ECO:0000313" key="1">
    <source>
        <dbReference type="EMBL" id="ORY89024.1"/>
    </source>
</evidence>
<name>A0A1Y2G2C0_9BASI</name>
<keyword evidence="2" id="KW-1185">Reference proteome</keyword>
<protein>
    <submittedName>
        <fullName evidence="1">Uncharacterized protein</fullName>
    </submittedName>
</protein>
<organism evidence="1 2">
    <name type="scientific">Leucosporidium creatinivorum</name>
    <dbReference type="NCBI Taxonomy" id="106004"/>
    <lineage>
        <taxon>Eukaryota</taxon>
        <taxon>Fungi</taxon>
        <taxon>Dikarya</taxon>
        <taxon>Basidiomycota</taxon>
        <taxon>Pucciniomycotina</taxon>
        <taxon>Microbotryomycetes</taxon>
        <taxon>Leucosporidiales</taxon>
        <taxon>Leucosporidium</taxon>
    </lineage>
</organism>
<evidence type="ECO:0000313" key="2">
    <source>
        <dbReference type="Proteomes" id="UP000193467"/>
    </source>
</evidence>
<accession>A0A1Y2G2C0</accession>
<sequence length="151" mass="16483">MARSVAETLDYVQSTPSLSHLSLNTRKQIKDSDSVVAALLARTNNSTTLTSLSYYCDEGVEAEDVASLEVAFPKAIVTVARVRQRFDSAQVNADSVGRPAAVERLVELASETLDFARERLGRVTQLDDVEGAEEMVKLLAGVRGRMHVEDD</sequence>
<reference evidence="1 2" key="1">
    <citation type="submission" date="2016-07" db="EMBL/GenBank/DDBJ databases">
        <title>Pervasive Adenine N6-methylation of Active Genes in Fungi.</title>
        <authorList>
            <consortium name="DOE Joint Genome Institute"/>
            <person name="Mondo S.J."/>
            <person name="Dannebaum R.O."/>
            <person name="Kuo R.C."/>
            <person name="Labutti K."/>
            <person name="Haridas S."/>
            <person name="Kuo A."/>
            <person name="Salamov A."/>
            <person name="Ahrendt S.R."/>
            <person name="Lipzen A."/>
            <person name="Sullivan W."/>
            <person name="Andreopoulos W.B."/>
            <person name="Clum A."/>
            <person name="Lindquist E."/>
            <person name="Daum C."/>
            <person name="Ramamoorthy G.K."/>
            <person name="Gryganskyi A."/>
            <person name="Culley D."/>
            <person name="Magnuson J.K."/>
            <person name="James T.Y."/>
            <person name="O'Malley M.A."/>
            <person name="Stajich J.E."/>
            <person name="Spatafora J.W."/>
            <person name="Visel A."/>
            <person name="Grigoriev I.V."/>
        </authorList>
    </citation>
    <scope>NUCLEOTIDE SEQUENCE [LARGE SCALE GENOMIC DNA]</scope>
    <source>
        <strain evidence="1 2">62-1032</strain>
    </source>
</reference>